<keyword evidence="1" id="KW-1133">Transmembrane helix</keyword>
<dbReference type="OrthoDB" id="5387642at2"/>
<evidence type="ECO:0000313" key="2">
    <source>
        <dbReference type="EMBL" id="ABK98359.1"/>
    </source>
</evidence>
<protein>
    <submittedName>
        <fullName evidence="2">Uncharacterized protein</fullName>
    </submittedName>
</protein>
<feature type="transmembrane region" description="Helical" evidence="1">
    <location>
        <begin position="80"/>
        <end position="97"/>
    </location>
</feature>
<dbReference type="HOGENOM" id="CLU_155271_0_0_7"/>
<accession>A1ALY9</accession>
<dbReference type="EMBL" id="CP000482">
    <property type="protein sequence ID" value="ABK98359.1"/>
    <property type="molecule type" value="Genomic_DNA"/>
</dbReference>
<dbReference type="KEGG" id="ppd:Ppro_0728"/>
<proteinExistence type="predicted"/>
<organism evidence="2 3">
    <name type="scientific">Pelobacter propionicus (strain DSM 2379 / NBRC 103807 / OttBd1)</name>
    <dbReference type="NCBI Taxonomy" id="338966"/>
    <lineage>
        <taxon>Bacteria</taxon>
        <taxon>Pseudomonadati</taxon>
        <taxon>Thermodesulfobacteriota</taxon>
        <taxon>Desulfuromonadia</taxon>
        <taxon>Desulfuromonadales</taxon>
        <taxon>Desulfuromonadaceae</taxon>
        <taxon>Pelobacter</taxon>
    </lineage>
</organism>
<keyword evidence="1" id="KW-0812">Transmembrane</keyword>
<feature type="transmembrane region" description="Helical" evidence="1">
    <location>
        <begin position="103"/>
        <end position="121"/>
    </location>
</feature>
<dbReference type="AlphaFoldDB" id="A1ALY9"/>
<sequence length="133" mass="14753">METSTKSKEEKKHRSGWIRAFDILMRASHIATTGVLFGGAVFAMPFSRLLTWHQAAVASGIILVLLGINQSRHWPYQVRGVMVIAHVAILGLIHLWPEYRAQIVATALVIGVVVSHMPGGIRHWSLLHGRTTD</sequence>
<gene>
    <name evidence="2" type="ordered locus">Ppro_0728</name>
</gene>
<evidence type="ECO:0000256" key="1">
    <source>
        <dbReference type="SAM" id="Phobius"/>
    </source>
</evidence>
<dbReference type="RefSeq" id="WP_011734671.1">
    <property type="nucleotide sequence ID" value="NC_008609.1"/>
</dbReference>
<reference evidence="2 3" key="1">
    <citation type="submission" date="2006-10" db="EMBL/GenBank/DDBJ databases">
        <title>Complete sequence of chromosome of Pelobacter propionicus DSM 2379.</title>
        <authorList>
            <consortium name="US DOE Joint Genome Institute"/>
            <person name="Copeland A."/>
            <person name="Lucas S."/>
            <person name="Lapidus A."/>
            <person name="Barry K."/>
            <person name="Detter J.C."/>
            <person name="Glavina del Rio T."/>
            <person name="Hammon N."/>
            <person name="Israni S."/>
            <person name="Dalin E."/>
            <person name="Tice H."/>
            <person name="Pitluck S."/>
            <person name="Saunders E."/>
            <person name="Brettin T."/>
            <person name="Bruce D."/>
            <person name="Han C."/>
            <person name="Tapia R."/>
            <person name="Schmutz J."/>
            <person name="Larimer F."/>
            <person name="Land M."/>
            <person name="Hauser L."/>
            <person name="Kyrpides N."/>
            <person name="Kim E."/>
            <person name="Lovley D."/>
            <person name="Richardson P."/>
        </authorList>
    </citation>
    <scope>NUCLEOTIDE SEQUENCE [LARGE SCALE GENOMIC DNA]</scope>
    <source>
        <strain evidence="3">DSM 2379 / NBRC 103807 / OttBd1</strain>
    </source>
</reference>
<dbReference type="Proteomes" id="UP000006732">
    <property type="component" value="Chromosome"/>
</dbReference>
<keyword evidence="1" id="KW-0472">Membrane</keyword>
<feature type="transmembrane region" description="Helical" evidence="1">
    <location>
        <begin position="50"/>
        <end position="68"/>
    </location>
</feature>
<feature type="transmembrane region" description="Helical" evidence="1">
    <location>
        <begin position="21"/>
        <end position="44"/>
    </location>
</feature>
<keyword evidence="3" id="KW-1185">Reference proteome</keyword>
<name>A1ALY9_PELPD</name>
<evidence type="ECO:0000313" key="3">
    <source>
        <dbReference type="Proteomes" id="UP000006732"/>
    </source>
</evidence>